<dbReference type="PROSITE" id="PS51782">
    <property type="entry name" value="LYSM"/>
    <property type="match status" value="6"/>
</dbReference>
<feature type="domain" description="LysM" evidence="5">
    <location>
        <begin position="578"/>
        <end position="621"/>
    </location>
</feature>
<dbReference type="Pfam" id="PF01832">
    <property type="entry name" value="Glucosaminidase"/>
    <property type="match status" value="1"/>
</dbReference>
<evidence type="ECO:0000256" key="4">
    <source>
        <dbReference type="ARBA" id="ARBA00032108"/>
    </source>
</evidence>
<dbReference type="SMART" id="SM00047">
    <property type="entry name" value="LYZ2"/>
    <property type="match status" value="1"/>
</dbReference>
<dbReference type="GO" id="GO:0008932">
    <property type="term" value="F:lytic endotransglycosylase activity"/>
    <property type="evidence" value="ECO:0007669"/>
    <property type="project" value="TreeGrafter"/>
</dbReference>
<dbReference type="InterPro" id="IPR036779">
    <property type="entry name" value="LysM_dom_sf"/>
</dbReference>
<dbReference type="PANTHER" id="PTHR33734:SF22">
    <property type="entry name" value="MEMBRANE-BOUND LYTIC MUREIN TRANSGLYCOSYLASE D"/>
    <property type="match status" value="1"/>
</dbReference>
<comment type="similarity">
    <text evidence="1">Belongs to the glycosyl hydrolase 73 family.</text>
</comment>
<feature type="domain" description="LysM" evidence="5">
    <location>
        <begin position="446"/>
        <end position="490"/>
    </location>
</feature>
<feature type="domain" description="LysM" evidence="5">
    <location>
        <begin position="240"/>
        <end position="284"/>
    </location>
</feature>
<organism evidence="6 7">
    <name type="scientific">Granulicatella adiacens ATCC 49175</name>
    <dbReference type="NCBI Taxonomy" id="638301"/>
    <lineage>
        <taxon>Bacteria</taxon>
        <taxon>Bacillati</taxon>
        <taxon>Bacillota</taxon>
        <taxon>Bacilli</taxon>
        <taxon>Lactobacillales</taxon>
        <taxon>Carnobacteriaceae</taxon>
        <taxon>Granulicatella</taxon>
    </lineage>
</organism>
<keyword evidence="3" id="KW-0081">Bacteriolytic enzyme</keyword>
<evidence type="ECO:0000313" key="6">
    <source>
        <dbReference type="EMBL" id="EEW37722.1"/>
    </source>
</evidence>
<gene>
    <name evidence="6" type="ORF">HMPREF0444_0508</name>
</gene>
<dbReference type="eggNOG" id="COG1388">
    <property type="taxonomic scope" value="Bacteria"/>
</dbReference>
<dbReference type="EMBL" id="ACKZ01000012">
    <property type="protein sequence ID" value="EEW37722.1"/>
    <property type="molecule type" value="Genomic_DNA"/>
</dbReference>
<dbReference type="SMART" id="SM00257">
    <property type="entry name" value="LysM"/>
    <property type="match status" value="6"/>
</dbReference>
<keyword evidence="7" id="KW-1185">Reference proteome</keyword>
<proteinExistence type="inferred from homology"/>
<name>C8NF13_9LACT</name>
<dbReference type="PANTHER" id="PTHR33734">
    <property type="entry name" value="LYSM DOMAIN-CONTAINING GPI-ANCHORED PROTEIN 2"/>
    <property type="match status" value="1"/>
</dbReference>
<dbReference type="STRING" id="638301.HMPREF0444_0508"/>
<reference evidence="6 7" key="1">
    <citation type="submission" date="2009-08" db="EMBL/GenBank/DDBJ databases">
        <authorList>
            <person name="Muzny D."/>
            <person name="Qin X."/>
            <person name="Deng J."/>
            <person name="Jiang H."/>
            <person name="Liu Y."/>
            <person name="Qu J."/>
            <person name="Song X.-Z."/>
            <person name="Zhang L."/>
            <person name="Thornton R."/>
            <person name="Coyle M."/>
            <person name="Francisco L."/>
            <person name="Jackson L."/>
            <person name="Javaid M."/>
            <person name="Korchina V."/>
            <person name="Kovar C."/>
            <person name="Mata R."/>
            <person name="Mathew T."/>
            <person name="Ngo R."/>
            <person name="Nguyen L."/>
            <person name="Nguyen N."/>
            <person name="Okwuonu G."/>
            <person name="Ongeri F."/>
            <person name="Pham C."/>
            <person name="Simmons D."/>
            <person name="Wilczek-Boney K."/>
            <person name="Hale W."/>
            <person name="Jakkamsetti A."/>
            <person name="Pham P."/>
            <person name="Ruth R."/>
            <person name="San Lucas F."/>
            <person name="Warren J."/>
            <person name="Zhang J."/>
            <person name="Zhao Z."/>
            <person name="Zhou C."/>
            <person name="Zhu D."/>
            <person name="Lee S."/>
            <person name="Bess C."/>
            <person name="Blankenburg K."/>
            <person name="Forbes L."/>
            <person name="Fu Q."/>
            <person name="Gubbala S."/>
            <person name="Hirani K."/>
            <person name="Jayaseelan J.C."/>
            <person name="Lara F."/>
            <person name="Munidasa M."/>
            <person name="Palculict T."/>
            <person name="Patil S."/>
            <person name="Pu L.-L."/>
            <person name="Saada N."/>
            <person name="Tang L."/>
            <person name="Weissenberger G."/>
            <person name="Zhu Y."/>
            <person name="Hemphill L."/>
            <person name="Shang Y."/>
            <person name="Youmans B."/>
            <person name="Ayvaz T."/>
            <person name="Ross M."/>
            <person name="Santibanez J."/>
            <person name="Aqrawi P."/>
            <person name="Gross S."/>
            <person name="Joshi V."/>
            <person name="Fowler G."/>
            <person name="Nazareth L."/>
            <person name="Reid J."/>
            <person name="Worley K."/>
            <person name="Petrosino J."/>
            <person name="Highlander S."/>
            <person name="Gibbs R."/>
        </authorList>
    </citation>
    <scope>NUCLEOTIDE SEQUENCE [LARGE SCALE GENOMIC DNA]</scope>
    <source>
        <strain evidence="6 7">ATCC 49175</strain>
    </source>
</reference>
<sequence>MEDKRMTETKHERYLRLKKEKQMKALKTANKNLQKTVAVVGATTVAGLALAPKSHAYTVPTNQVQTPAQRFLNKIIPAAQQATEGKDVYTSVMIAQAALESAWGTSALASEPNHNLFGVKGNYNGQSVNMYTLEDAGAQNYYGIHDNFRKYPSYKESMDDYVDKIVNGIKGAPMFYSGAWKSRTNSYQDATRYLTGRYATDTAYYAKLNRIIEQFGLTKYDNGTATAIAASIEEKSSIGGQYTVQAGDTLYSISRKSGVSVNQLLSLNGLSLNSVIRPGQSLSLGNNTKQTTNTVVSTPVSTTSVSKANGTYTVKAGDTLYGISRKFGMSLSQLISSNGISTSSIIRPGQTLRVVGGEASATVVRTSTSTARTSGGNYVVQAGDTLYSIARRSGMSLNSLLTLNGLSQSSIIYPGQSLTVSQSEGNFTTPVSTKTNSASSVVSTSGTYTVKAGDTLYSIARRSGVSLSSLLSLNGLSQSSVIRPGQTLNVSGASSTTVATPVSTASQATSTSGTYTVKAGDTLYRIAHNHGISLRTLLSVNGLSETSTIRPGQQLVVSGSTQATTSYSSTQTVSSGSQTHTVKAGEGLWRIARTYGLSLEQLKALNGLTSNVIRVGQVLKVSK</sequence>
<feature type="domain" description="LysM" evidence="5">
    <location>
        <begin position="376"/>
        <end position="420"/>
    </location>
</feature>
<evidence type="ECO:0000256" key="1">
    <source>
        <dbReference type="ARBA" id="ARBA00010266"/>
    </source>
</evidence>
<dbReference type="HOGENOM" id="CLU_013771_6_1_9"/>
<dbReference type="Gene3D" id="3.10.350.10">
    <property type="entry name" value="LysM domain"/>
    <property type="match status" value="6"/>
</dbReference>
<dbReference type="Gene3D" id="4.10.80.30">
    <property type="entry name" value="DNA polymerase, domain 6"/>
    <property type="match status" value="1"/>
</dbReference>
<dbReference type="GO" id="GO:0042742">
    <property type="term" value="P:defense response to bacterium"/>
    <property type="evidence" value="ECO:0007669"/>
    <property type="project" value="UniProtKB-KW"/>
</dbReference>
<feature type="domain" description="LysM" evidence="5">
    <location>
        <begin position="513"/>
        <end position="557"/>
    </location>
</feature>
<evidence type="ECO:0000313" key="7">
    <source>
        <dbReference type="Proteomes" id="UP000005926"/>
    </source>
</evidence>
<dbReference type="CDD" id="cd00118">
    <property type="entry name" value="LysM"/>
    <property type="match status" value="6"/>
</dbReference>
<dbReference type="InterPro" id="IPR002901">
    <property type="entry name" value="MGlyc_endo_b_GlcNAc-like_dom"/>
</dbReference>
<dbReference type="Pfam" id="PF01476">
    <property type="entry name" value="LysM"/>
    <property type="match status" value="6"/>
</dbReference>
<dbReference type="GO" id="GO:0031640">
    <property type="term" value="P:killing of cells of another organism"/>
    <property type="evidence" value="ECO:0007669"/>
    <property type="project" value="UniProtKB-KW"/>
</dbReference>
<dbReference type="InterPro" id="IPR018392">
    <property type="entry name" value="LysM"/>
</dbReference>
<evidence type="ECO:0000256" key="3">
    <source>
        <dbReference type="ARBA" id="ARBA00022638"/>
    </source>
</evidence>
<dbReference type="AlphaFoldDB" id="C8NF13"/>
<dbReference type="eggNOG" id="COG1705">
    <property type="taxonomic scope" value="Bacteria"/>
</dbReference>
<dbReference type="GO" id="GO:0004040">
    <property type="term" value="F:amidase activity"/>
    <property type="evidence" value="ECO:0007669"/>
    <property type="project" value="InterPro"/>
</dbReference>
<accession>C8NF13</accession>
<feature type="domain" description="LysM" evidence="5">
    <location>
        <begin position="310"/>
        <end position="354"/>
    </location>
</feature>
<keyword evidence="6" id="KW-0378">Hydrolase</keyword>
<comment type="caution">
    <text evidence="6">The sequence shown here is derived from an EMBL/GenBank/DDBJ whole genome shotgun (WGS) entry which is preliminary data.</text>
</comment>
<dbReference type="SUPFAM" id="SSF54106">
    <property type="entry name" value="LysM domain"/>
    <property type="match status" value="6"/>
</dbReference>
<protein>
    <recommendedName>
        <fullName evidence="4">Peptidoglycan hydrolase</fullName>
    </recommendedName>
</protein>
<dbReference type="Gene3D" id="1.10.530.10">
    <property type="match status" value="1"/>
</dbReference>
<evidence type="ECO:0000256" key="2">
    <source>
        <dbReference type="ARBA" id="ARBA00022529"/>
    </source>
</evidence>
<evidence type="ECO:0000259" key="5">
    <source>
        <dbReference type="PROSITE" id="PS51782"/>
    </source>
</evidence>
<dbReference type="Proteomes" id="UP000005926">
    <property type="component" value="Unassembled WGS sequence"/>
</dbReference>
<keyword evidence="2" id="KW-0929">Antimicrobial</keyword>